<comment type="caution">
    <text evidence="2">The sequence shown here is derived from an EMBL/GenBank/DDBJ whole genome shotgun (WGS) entry which is preliminary data.</text>
</comment>
<organism evidence="2 3">
    <name type="scientific">Cryobacterium melibiosiphilum</name>
    <dbReference type="NCBI Taxonomy" id="995039"/>
    <lineage>
        <taxon>Bacteria</taxon>
        <taxon>Bacillati</taxon>
        <taxon>Actinomycetota</taxon>
        <taxon>Actinomycetes</taxon>
        <taxon>Micrococcales</taxon>
        <taxon>Microbacteriaceae</taxon>
        <taxon>Cryobacterium</taxon>
    </lineage>
</organism>
<dbReference type="GO" id="GO:0016740">
    <property type="term" value="F:transferase activity"/>
    <property type="evidence" value="ECO:0007669"/>
    <property type="project" value="UniProtKB-KW"/>
</dbReference>
<proteinExistence type="predicted"/>
<reference evidence="2 3" key="1">
    <citation type="submission" date="2018-09" db="EMBL/GenBank/DDBJ databases">
        <title>Novel species of Cryobacterium.</title>
        <authorList>
            <person name="Liu Q."/>
            <person name="Xin Y.-H."/>
        </authorList>
    </citation>
    <scope>NUCLEOTIDE SEQUENCE [LARGE SCALE GENOMIC DNA]</scope>
    <source>
        <strain evidence="2 3">Hh39</strain>
    </source>
</reference>
<dbReference type="Pfam" id="PF08843">
    <property type="entry name" value="AbiEii"/>
    <property type="match status" value="1"/>
</dbReference>
<sequence>MAETKRRATGRTPRDGAHHPPRAWTGEKRIGVSDMTDAVHIYHSLQTLARRQGRATSELHTLYVLERFLERLTRTPYRDDLVLKGGVLLAAFALRRPTRDIDMQALDVTLDEAYLRRVVEAVAAIDADDGVDFDAETARVTPIRDEDEYSGLRIRLTAHLHTARLFVHMDVSTGDPIWPEPQLVELPGLLGDDFMIVGYPVATVIAEKTITMLQRGASNTRWRDYVDLRNLARRYPYRAGDVASAIAAVATHREVPLTSISDAVRGYDADAERKWAAWRSKTDIEEQSLPQLNDQLREIIAFLEPIMLGQLASEMHWNPEGQKWEPGAEDPLCE</sequence>
<keyword evidence="2" id="KW-0808">Transferase</keyword>
<feature type="compositionally biased region" description="Basic and acidic residues" evidence="1">
    <location>
        <begin position="1"/>
        <end position="18"/>
    </location>
</feature>
<name>A0A3A5MZ02_9MICO</name>
<protein>
    <submittedName>
        <fullName evidence="2">Nucleotidyl transferase AbiEii/AbiGii toxin family protein</fullName>
    </submittedName>
</protein>
<dbReference type="EMBL" id="QZVS01000061">
    <property type="protein sequence ID" value="RJT90354.1"/>
    <property type="molecule type" value="Genomic_DNA"/>
</dbReference>
<evidence type="ECO:0000313" key="2">
    <source>
        <dbReference type="EMBL" id="RJT90354.1"/>
    </source>
</evidence>
<dbReference type="Proteomes" id="UP000272015">
    <property type="component" value="Unassembled WGS sequence"/>
</dbReference>
<accession>A0A3A5MZ02</accession>
<keyword evidence="3" id="KW-1185">Reference proteome</keyword>
<dbReference type="InterPro" id="IPR014942">
    <property type="entry name" value="AbiEii"/>
</dbReference>
<dbReference type="AlphaFoldDB" id="A0A3A5MZ02"/>
<evidence type="ECO:0000256" key="1">
    <source>
        <dbReference type="SAM" id="MobiDB-lite"/>
    </source>
</evidence>
<feature type="region of interest" description="Disordered" evidence="1">
    <location>
        <begin position="1"/>
        <end position="25"/>
    </location>
</feature>
<gene>
    <name evidence="2" type="ORF">D6T64_04205</name>
</gene>
<evidence type="ECO:0000313" key="3">
    <source>
        <dbReference type="Proteomes" id="UP000272015"/>
    </source>
</evidence>